<gene>
    <name evidence="3" type="ORF">Fcan01_26555</name>
</gene>
<evidence type="ECO:0000256" key="2">
    <source>
        <dbReference type="SAM" id="SignalP"/>
    </source>
</evidence>
<dbReference type="Proteomes" id="UP000198287">
    <property type="component" value="Unassembled WGS sequence"/>
</dbReference>
<name>A0A226D1V3_FOLCA</name>
<feature type="signal peptide" evidence="2">
    <location>
        <begin position="1"/>
        <end position="17"/>
    </location>
</feature>
<keyword evidence="1" id="KW-1133">Transmembrane helix</keyword>
<accession>A0A226D1V3</accession>
<evidence type="ECO:0000313" key="4">
    <source>
        <dbReference type="Proteomes" id="UP000198287"/>
    </source>
</evidence>
<dbReference type="AlphaFoldDB" id="A0A226D1V3"/>
<comment type="caution">
    <text evidence="3">The sequence shown here is derived from an EMBL/GenBank/DDBJ whole genome shotgun (WGS) entry which is preliminary data.</text>
</comment>
<dbReference type="EMBL" id="LNIX01000044">
    <property type="protein sequence ID" value="OXA38621.1"/>
    <property type="molecule type" value="Genomic_DNA"/>
</dbReference>
<feature type="chain" id="PRO_5012782029" evidence="2">
    <location>
        <begin position="18"/>
        <end position="645"/>
    </location>
</feature>
<reference evidence="3 4" key="1">
    <citation type="submission" date="2015-12" db="EMBL/GenBank/DDBJ databases">
        <title>The genome of Folsomia candida.</title>
        <authorList>
            <person name="Faddeeva A."/>
            <person name="Derks M.F."/>
            <person name="Anvar Y."/>
            <person name="Smit S."/>
            <person name="Van Straalen N."/>
            <person name="Roelofs D."/>
        </authorList>
    </citation>
    <scope>NUCLEOTIDE SEQUENCE [LARGE SCALE GENOMIC DNA]</scope>
    <source>
        <strain evidence="3 4">VU population</strain>
        <tissue evidence="3">Whole body</tissue>
    </source>
</reference>
<keyword evidence="1" id="KW-0812">Transmembrane</keyword>
<evidence type="ECO:0000256" key="1">
    <source>
        <dbReference type="SAM" id="Phobius"/>
    </source>
</evidence>
<sequence>MSHGILMFDNFLQLFIGCSLEIFTSRTYPYDDTRFWISDSNLIFPKLVKDSKMYTRLVSDARRNKTVKESLLGKKNGLESINATDCCRIGFIDLQEDEELDVFSSSHNLLRLMSQNPQPHYVFIRIGIPAPAYFPVPTESQFDYTLRFLAANVYEMYIRGNTITLLLPNWYFELVFIEKKANSLRSNMYSDLVSERARHRRNLDAMLQSGFRNMEDTEVNVMQIITLTKYEIELYHTVCGIYKIRESPTPFVCVALTLGHKYNFTITFTQENSSGSLYYLRLNTGILWDSTREEVFLRPMQIITPVGEYRELKTVVFSRKRESNGEKRRTMLRTIIFCCAMLAMNVGNLFRGTYTSHLTAKTLPYFRSDLASLALTSVPILTTSTEGHGLANGAKNFSSFLTDEIKHRLLVAVNTSNIYNILSNIMGRTNFLLSSWYDFALNISNNHPIETHNGYKPPPEIFVLMDEEVACEALIKLLTINNAYFPIFFRSSDIYTAIYLYMSSSTLVGRTLSPGLSGLQESGILDWWRHRNADRGLLNPGTYYSNKTYFGTDLHRALIHWPPTKSPGFENDVVGLRNFVMFGCILIFLYLSSGVLALREVLYHRETRENIHTSCLCSSCRQPTNSKCEKIHVVQAIVNLVIEPI</sequence>
<keyword evidence="1" id="KW-0472">Membrane</keyword>
<keyword evidence="4" id="KW-1185">Reference proteome</keyword>
<proteinExistence type="predicted"/>
<keyword evidence="2" id="KW-0732">Signal</keyword>
<organism evidence="3 4">
    <name type="scientific">Folsomia candida</name>
    <name type="common">Springtail</name>
    <dbReference type="NCBI Taxonomy" id="158441"/>
    <lineage>
        <taxon>Eukaryota</taxon>
        <taxon>Metazoa</taxon>
        <taxon>Ecdysozoa</taxon>
        <taxon>Arthropoda</taxon>
        <taxon>Hexapoda</taxon>
        <taxon>Collembola</taxon>
        <taxon>Entomobryomorpha</taxon>
        <taxon>Isotomoidea</taxon>
        <taxon>Isotomidae</taxon>
        <taxon>Proisotominae</taxon>
        <taxon>Folsomia</taxon>
    </lineage>
</organism>
<protein>
    <submittedName>
        <fullName evidence="3">Uncharacterized protein</fullName>
    </submittedName>
</protein>
<evidence type="ECO:0000313" key="3">
    <source>
        <dbReference type="EMBL" id="OXA38621.1"/>
    </source>
</evidence>
<feature type="transmembrane region" description="Helical" evidence="1">
    <location>
        <begin position="579"/>
        <end position="598"/>
    </location>
</feature>